<feature type="transmembrane region" description="Helical" evidence="16">
    <location>
        <begin position="6"/>
        <end position="27"/>
    </location>
</feature>
<dbReference type="CDD" id="cd16922">
    <property type="entry name" value="HATPase_EvgS-ArcB-TorS-like"/>
    <property type="match status" value="1"/>
</dbReference>
<keyword evidence="12 16" id="KW-0472">Membrane</keyword>
<dbReference type="Pfam" id="PF00072">
    <property type="entry name" value="Response_reg"/>
    <property type="match status" value="2"/>
</dbReference>
<dbReference type="Pfam" id="PF00512">
    <property type="entry name" value="HisKA"/>
    <property type="match status" value="1"/>
</dbReference>
<evidence type="ECO:0000256" key="10">
    <source>
        <dbReference type="ARBA" id="ARBA00022840"/>
    </source>
</evidence>
<keyword evidence="9" id="KW-0418">Kinase</keyword>
<keyword evidence="15" id="KW-0175">Coiled coil</keyword>
<dbReference type="Pfam" id="PF12729">
    <property type="entry name" value="4HB_MCP_1"/>
    <property type="match status" value="1"/>
</dbReference>
<comment type="catalytic activity">
    <reaction evidence="1">
        <text>ATP + protein L-histidine = ADP + protein N-phospho-L-histidine.</text>
        <dbReference type="EC" id="2.7.13.3"/>
    </reaction>
</comment>
<evidence type="ECO:0000259" key="17">
    <source>
        <dbReference type="PROSITE" id="PS50109"/>
    </source>
</evidence>
<dbReference type="InterPro" id="IPR036890">
    <property type="entry name" value="HATPase_C_sf"/>
</dbReference>
<keyword evidence="5" id="KW-1003">Cell membrane</keyword>
<dbReference type="InterPro" id="IPR003594">
    <property type="entry name" value="HATPase_dom"/>
</dbReference>
<dbReference type="Pfam" id="PF00672">
    <property type="entry name" value="HAMP"/>
    <property type="match status" value="1"/>
</dbReference>
<dbReference type="SUPFAM" id="SSF55874">
    <property type="entry name" value="ATPase domain of HSP90 chaperone/DNA topoisomerase II/histidine kinase"/>
    <property type="match status" value="1"/>
</dbReference>
<dbReference type="Proteomes" id="UP000677265">
    <property type="component" value="Unassembled WGS sequence"/>
</dbReference>
<dbReference type="InterPro" id="IPR003660">
    <property type="entry name" value="HAMP_dom"/>
</dbReference>
<dbReference type="InterPro" id="IPR003661">
    <property type="entry name" value="HisK_dim/P_dom"/>
</dbReference>
<dbReference type="PANTHER" id="PTHR45339:SF1">
    <property type="entry name" value="HYBRID SIGNAL TRANSDUCTION HISTIDINE KINASE J"/>
    <property type="match status" value="1"/>
</dbReference>
<feature type="domain" description="Response regulatory" evidence="18">
    <location>
        <begin position="956"/>
        <end position="1073"/>
    </location>
</feature>
<dbReference type="GO" id="GO:0005524">
    <property type="term" value="F:ATP binding"/>
    <property type="evidence" value="ECO:0007669"/>
    <property type="project" value="UniProtKB-KW"/>
</dbReference>
<dbReference type="EC" id="2.7.13.3" evidence="4"/>
<dbReference type="InterPro" id="IPR003018">
    <property type="entry name" value="GAF"/>
</dbReference>
<dbReference type="EMBL" id="JAGYPE010000004">
    <property type="protein sequence ID" value="MBS4183867.1"/>
    <property type="molecule type" value="Genomic_DNA"/>
</dbReference>
<accession>A0A942T0M0</accession>
<keyword evidence="8" id="KW-0547">Nucleotide-binding</keyword>
<keyword evidence="16" id="KW-0812">Transmembrane</keyword>
<evidence type="ECO:0000259" key="18">
    <source>
        <dbReference type="PROSITE" id="PS50110"/>
    </source>
</evidence>
<dbReference type="InterPro" id="IPR047347">
    <property type="entry name" value="YvaQ-like_sensor"/>
</dbReference>
<dbReference type="AlphaFoldDB" id="A0A942T0M0"/>
<dbReference type="SMART" id="SM00065">
    <property type="entry name" value="GAF"/>
    <property type="match status" value="1"/>
</dbReference>
<evidence type="ECO:0000256" key="11">
    <source>
        <dbReference type="ARBA" id="ARBA00023012"/>
    </source>
</evidence>
<dbReference type="GO" id="GO:0005886">
    <property type="term" value="C:plasma membrane"/>
    <property type="evidence" value="ECO:0007669"/>
    <property type="project" value="UniProtKB-SubCell"/>
</dbReference>
<keyword evidence="16" id="KW-1133">Transmembrane helix</keyword>
<dbReference type="SUPFAM" id="SSF55781">
    <property type="entry name" value="GAF domain-like"/>
    <property type="match status" value="1"/>
</dbReference>
<evidence type="ECO:0000313" key="20">
    <source>
        <dbReference type="EMBL" id="MBS4183867.1"/>
    </source>
</evidence>
<evidence type="ECO:0000256" key="15">
    <source>
        <dbReference type="SAM" id="Coils"/>
    </source>
</evidence>
<dbReference type="PROSITE" id="PS50109">
    <property type="entry name" value="HIS_KIN"/>
    <property type="match status" value="1"/>
</dbReference>
<dbReference type="CDD" id="cd19411">
    <property type="entry name" value="MCP2201-like_sensor"/>
    <property type="match status" value="1"/>
</dbReference>
<evidence type="ECO:0000256" key="4">
    <source>
        <dbReference type="ARBA" id="ARBA00012438"/>
    </source>
</evidence>
<keyword evidence="22" id="KW-1185">Reference proteome</keyword>
<dbReference type="InterPro" id="IPR011006">
    <property type="entry name" value="CheY-like_superfamily"/>
</dbReference>
<dbReference type="CDD" id="cd00082">
    <property type="entry name" value="HisKA"/>
    <property type="match status" value="1"/>
</dbReference>
<evidence type="ECO:0000256" key="12">
    <source>
        <dbReference type="ARBA" id="ARBA00023136"/>
    </source>
</evidence>
<dbReference type="RefSeq" id="WP_213143799.1">
    <property type="nucleotide sequence ID" value="NZ_JAGYPE020000089.1"/>
</dbReference>
<dbReference type="Gene3D" id="3.30.565.10">
    <property type="entry name" value="Histidine kinase-like ATPase, C-terminal domain"/>
    <property type="match status" value="1"/>
</dbReference>
<dbReference type="EMBL" id="JAGYPE020000089">
    <property type="protein sequence ID" value="MCH6269293.1"/>
    <property type="molecule type" value="Genomic_DNA"/>
</dbReference>
<evidence type="ECO:0000256" key="7">
    <source>
        <dbReference type="ARBA" id="ARBA00022679"/>
    </source>
</evidence>
<feature type="domain" description="Response regulatory" evidence="18">
    <location>
        <begin position="810"/>
        <end position="926"/>
    </location>
</feature>
<dbReference type="Gene3D" id="3.40.50.2300">
    <property type="match status" value="2"/>
</dbReference>
<dbReference type="CDD" id="cd06225">
    <property type="entry name" value="HAMP"/>
    <property type="match status" value="1"/>
</dbReference>
<evidence type="ECO:0000259" key="19">
    <source>
        <dbReference type="PROSITE" id="PS50885"/>
    </source>
</evidence>
<dbReference type="SMART" id="SM00304">
    <property type="entry name" value="HAMP"/>
    <property type="match status" value="1"/>
</dbReference>
<comment type="subcellular location">
    <subcellularLocation>
        <location evidence="2">Cell membrane</location>
        <topology evidence="2">Multi-pass membrane protein</topology>
    </subcellularLocation>
</comment>
<comment type="caution">
    <text evidence="20">The sequence shown here is derived from an EMBL/GenBank/DDBJ whole genome shotgun (WGS) entry which is preliminary data.</text>
</comment>
<dbReference type="Gene3D" id="3.30.450.40">
    <property type="match status" value="1"/>
</dbReference>
<evidence type="ECO:0000256" key="1">
    <source>
        <dbReference type="ARBA" id="ARBA00000085"/>
    </source>
</evidence>
<evidence type="ECO:0000256" key="8">
    <source>
        <dbReference type="ARBA" id="ARBA00022741"/>
    </source>
</evidence>
<dbReference type="SMART" id="SM00448">
    <property type="entry name" value="REC"/>
    <property type="match status" value="2"/>
</dbReference>
<evidence type="ECO:0000256" key="14">
    <source>
        <dbReference type="PROSITE-ProRule" id="PRU00169"/>
    </source>
</evidence>
<evidence type="ECO:0000256" key="2">
    <source>
        <dbReference type="ARBA" id="ARBA00004651"/>
    </source>
</evidence>
<feature type="coiled-coil region" evidence="15">
    <location>
        <begin position="425"/>
        <end position="526"/>
    </location>
</feature>
<feature type="modified residue" description="4-aspartylphosphate" evidence="14">
    <location>
        <position position="1006"/>
    </location>
</feature>
<dbReference type="SMART" id="SM00388">
    <property type="entry name" value="HisKA"/>
    <property type="match status" value="1"/>
</dbReference>
<evidence type="ECO:0000256" key="16">
    <source>
        <dbReference type="SAM" id="Phobius"/>
    </source>
</evidence>
<name>A0A942T0M0_9BACI</name>
<protein>
    <recommendedName>
        <fullName evidence="13">Circadian input-output histidine kinase CikA</fullName>
        <ecNumber evidence="4">2.7.13.3</ecNumber>
    </recommendedName>
</protein>
<dbReference type="Gene3D" id="6.10.340.10">
    <property type="match status" value="1"/>
</dbReference>
<dbReference type="InterPro" id="IPR005467">
    <property type="entry name" value="His_kinase_dom"/>
</dbReference>
<dbReference type="PANTHER" id="PTHR45339">
    <property type="entry name" value="HYBRID SIGNAL TRANSDUCTION HISTIDINE KINASE J"/>
    <property type="match status" value="1"/>
</dbReference>
<evidence type="ECO:0000256" key="5">
    <source>
        <dbReference type="ARBA" id="ARBA00022475"/>
    </source>
</evidence>
<dbReference type="InterPro" id="IPR024478">
    <property type="entry name" value="HlyB_4HB_MCP"/>
</dbReference>
<dbReference type="Pfam" id="PF02518">
    <property type="entry name" value="HATPase_c"/>
    <property type="match status" value="1"/>
</dbReference>
<feature type="domain" description="HAMP" evidence="19">
    <location>
        <begin position="206"/>
        <end position="260"/>
    </location>
</feature>
<evidence type="ECO:0000313" key="21">
    <source>
        <dbReference type="EMBL" id="MCH6269293.1"/>
    </source>
</evidence>
<keyword evidence="10" id="KW-0067">ATP-binding</keyword>
<evidence type="ECO:0000313" key="22">
    <source>
        <dbReference type="Proteomes" id="UP000677265"/>
    </source>
</evidence>
<dbReference type="InterPro" id="IPR001789">
    <property type="entry name" value="Sig_transdc_resp-reg_receiver"/>
</dbReference>
<keyword evidence="11" id="KW-0902">Two-component regulatory system</keyword>
<dbReference type="CDD" id="cd17546">
    <property type="entry name" value="REC_hyHK_CKI1_RcsC-like"/>
    <property type="match status" value="1"/>
</dbReference>
<evidence type="ECO:0000256" key="13">
    <source>
        <dbReference type="ARBA" id="ARBA00074306"/>
    </source>
</evidence>
<dbReference type="SUPFAM" id="SSF158472">
    <property type="entry name" value="HAMP domain-like"/>
    <property type="match status" value="1"/>
</dbReference>
<evidence type="ECO:0000256" key="3">
    <source>
        <dbReference type="ARBA" id="ARBA00006402"/>
    </source>
</evidence>
<feature type="modified residue" description="4-aspartylphosphate" evidence="14">
    <location>
        <position position="859"/>
    </location>
</feature>
<reference evidence="20" key="1">
    <citation type="submission" date="2021-05" db="EMBL/GenBank/DDBJ databases">
        <title>Novel Bacillus species.</title>
        <authorList>
            <person name="Liu G."/>
        </authorList>
    </citation>
    <scope>NUCLEOTIDE SEQUENCE</scope>
    <source>
        <strain evidence="20 22">FJAT-50051</strain>
    </source>
</reference>
<dbReference type="GO" id="GO:0000155">
    <property type="term" value="F:phosphorelay sensor kinase activity"/>
    <property type="evidence" value="ECO:0007669"/>
    <property type="project" value="InterPro"/>
</dbReference>
<dbReference type="SUPFAM" id="SSF52172">
    <property type="entry name" value="CheY-like"/>
    <property type="match status" value="2"/>
</dbReference>
<gene>
    <name evidence="21" type="ORF">KHB02_027565</name>
    <name evidence="20" type="ORF">KHB02_20965</name>
</gene>
<sequence>MKFKTKLILGISSKPIIVLLIIVFGLLQIQNLTKLTELTQHNYEKALLAEQIQKEIKDEAISLRNVVLFTNKASIQKELDHVEMLSERVSQDLTLLESKVNTSEQIDMVHNLKEIIIEFNVYKDKVIELNAKGDKAAAIQMIDNNGHSIHDKLFQEISVFTKHFETNMSASFVDSTKSFKWQIAITSLISLIAIVLSSSYIVRIVWEFANRLSKVSNVMENVANGKADLRTKVEVTSNDEVGEVARSFNTMVLSLAEQRMREQSLLWVKSNIADITTSLSGIQNLETLSQTFLSKAVPLLDSCHAVLYGKEDSSLTLLASYGKMNDKQHPITFKLGEGLIGQAAIEKSPIILTDVPSDYIQIKTGVGERTPLYLSIFPILFEGEVKALLELASFKALTEEQNVLLDEIAKSLGIILESVYGRIRLAQLLQESQMLTEEVQAQSEELQAQQEELRATNEELEEQTQALRQSELTLQYQQEELEQTNKELLEKAAILEEKNKMFELTNREVESAHAELEEQARQIALSSKYKSEFLANMSHELRTPLNSLLILSKLLAENSGGNLTEKQVSFSKTIHSSGRDLLVLINDILDLAKIESGKMRVNPGKVLISDLVEFVENSFRPIADEKNVNFHISLQDDLPLSLISDEQRLQQVLKNLLSNAFKFTNQGEVRLEIGLSSNIVEQPTYVFSVVDTGIGIPDDKQELIFEAFQQADGTTSRRFGGTGLGLSICREIANLLNGEIVVESEQGKGSRFSFYVADFQEEAKEQKQVKPLKEVAVTIESTKVKREEISEPTSVPEKDLTIDGNQPIKRLLIVDDDVRQRNSLMELVGAKNVVIKAVSTGLEAMEELKVSKFDFMILDLGLTDSNGMDLLAKIKTSPDNEKLHVFIYTGRDLSAKEEIHLLKYTNTIIIKDEHSPQRLMDELELYLHSESEKEAENGDVDTADQATVQKELEGKRILLVDDDVRNVYALMSLLETYHMDITFAENGKEGIEILEKGPRFDLVLMDIMMPEMDGYEAIQRIREKPQYSSLPIIALTAKAMKEDREKCIKAGASDYIVKPFDPDQLISLIRVWLYNKK</sequence>
<dbReference type="PRINTS" id="PR00344">
    <property type="entry name" value="BCTRLSENSOR"/>
</dbReference>
<dbReference type="InterPro" id="IPR004358">
    <property type="entry name" value="Sig_transdc_His_kin-like_C"/>
</dbReference>
<evidence type="ECO:0000256" key="9">
    <source>
        <dbReference type="ARBA" id="ARBA00022777"/>
    </source>
</evidence>
<dbReference type="InterPro" id="IPR036097">
    <property type="entry name" value="HisK_dim/P_sf"/>
</dbReference>
<dbReference type="SMART" id="SM00387">
    <property type="entry name" value="HATPase_c"/>
    <property type="match status" value="1"/>
</dbReference>
<proteinExistence type="inferred from homology"/>
<dbReference type="Pfam" id="PF13185">
    <property type="entry name" value="GAF_2"/>
    <property type="match status" value="1"/>
</dbReference>
<evidence type="ECO:0000256" key="6">
    <source>
        <dbReference type="ARBA" id="ARBA00022553"/>
    </source>
</evidence>
<comment type="similarity">
    <text evidence="3">In the N-terminal section; belongs to the phytochrome family.</text>
</comment>
<keyword evidence="6 14" id="KW-0597">Phosphoprotein</keyword>
<feature type="domain" description="Histidine kinase" evidence="17">
    <location>
        <begin position="536"/>
        <end position="760"/>
    </location>
</feature>
<dbReference type="InterPro" id="IPR029016">
    <property type="entry name" value="GAF-like_dom_sf"/>
</dbReference>
<dbReference type="PROSITE" id="PS50885">
    <property type="entry name" value="HAMP"/>
    <property type="match status" value="1"/>
</dbReference>
<organism evidence="20">
    <name type="scientific">Neobacillus citreus</name>
    <dbReference type="NCBI Taxonomy" id="2833578"/>
    <lineage>
        <taxon>Bacteria</taxon>
        <taxon>Bacillati</taxon>
        <taxon>Bacillota</taxon>
        <taxon>Bacilli</taxon>
        <taxon>Bacillales</taxon>
        <taxon>Bacillaceae</taxon>
        <taxon>Neobacillus</taxon>
    </lineage>
</organism>
<dbReference type="FunFam" id="3.30.565.10:FF:000010">
    <property type="entry name" value="Sensor histidine kinase RcsC"/>
    <property type="match status" value="1"/>
</dbReference>
<keyword evidence="7" id="KW-0808">Transferase</keyword>
<dbReference type="SUPFAM" id="SSF47384">
    <property type="entry name" value="Homodimeric domain of signal transducing histidine kinase"/>
    <property type="match status" value="1"/>
</dbReference>
<dbReference type="Gene3D" id="1.10.287.130">
    <property type="match status" value="1"/>
</dbReference>
<dbReference type="PROSITE" id="PS50110">
    <property type="entry name" value="RESPONSE_REGULATORY"/>
    <property type="match status" value="2"/>
</dbReference>